<dbReference type="GO" id="GO:0000270">
    <property type="term" value="P:peptidoglycan metabolic process"/>
    <property type="evidence" value="ECO:0007669"/>
    <property type="project" value="TreeGrafter"/>
</dbReference>
<dbReference type="InterPro" id="IPR051599">
    <property type="entry name" value="Cell_Envelope_Assoc"/>
</dbReference>
<dbReference type="CDD" id="cd06259">
    <property type="entry name" value="YdcF-like"/>
    <property type="match status" value="1"/>
</dbReference>
<dbReference type="PANTHER" id="PTHR30336:SF4">
    <property type="entry name" value="ENVELOPE BIOGENESIS FACTOR ELYC"/>
    <property type="match status" value="1"/>
</dbReference>
<dbReference type="InterPro" id="IPR003848">
    <property type="entry name" value="DUF218"/>
</dbReference>
<dbReference type="Gene3D" id="3.40.50.620">
    <property type="entry name" value="HUPs"/>
    <property type="match status" value="1"/>
</dbReference>
<proteinExistence type="predicted"/>
<dbReference type="KEGG" id="smam:Mal15_42440"/>
<keyword evidence="3" id="KW-1185">Reference proteome</keyword>
<dbReference type="AlphaFoldDB" id="A0A5B9MKJ5"/>
<evidence type="ECO:0000259" key="1">
    <source>
        <dbReference type="Pfam" id="PF02698"/>
    </source>
</evidence>
<dbReference type="RefSeq" id="WP_147869455.1">
    <property type="nucleotide sequence ID" value="NZ_CP036264.1"/>
</dbReference>
<dbReference type="PANTHER" id="PTHR30336">
    <property type="entry name" value="INNER MEMBRANE PROTEIN, PROBABLE PERMEASE"/>
    <property type="match status" value="1"/>
</dbReference>
<dbReference type="GO" id="GO:0005886">
    <property type="term" value="C:plasma membrane"/>
    <property type="evidence" value="ECO:0007669"/>
    <property type="project" value="TreeGrafter"/>
</dbReference>
<dbReference type="InterPro" id="IPR014729">
    <property type="entry name" value="Rossmann-like_a/b/a_fold"/>
</dbReference>
<accession>A0A5B9MKJ5</accession>
<reference evidence="2 3" key="1">
    <citation type="submission" date="2019-02" db="EMBL/GenBank/DDBJ databases">
        <title>Planctomycetal bacteria perform biofilm scaping via a novel small molecule.</title>
        <authorList>
            <person name="Jeske O."/>
            <person name="Boedeker C."/>
            <person name="Wiegand S."/>
            <person name="Breitling P."/>
            <person name="Kallscheuer N."/>
            <person name="Jogler M."/>
            <person name="Rohde M."/>
            <person name="Petersen J."/>
            <person name="Medema M.H."/>
            <person name="Surup F."/>
            <person name="Jogler C."/>
        </authorList>
    </citation>
    <scope>NUCLEOTIDE SEQUENCE [LARGE SCALE GENOMIC DNA]</scope>
    <source>
        <strain evidence="2 3">Mal15</strain>
    </source>
</reference>
<organism evidence="2 3">
    <name type="scientific">Stieleria maiorica</name>
    <dbReference type="NCBI Taxonomy" id="2795974"/>
    <lineage>
        <taxon>Bacteria</taxon>
        <taxon>Pseudomonadati</taxon>
        <taxon>Planctomycetota</taxon>
        <taxon>Planctomycetia</taxon>
        <taxon>Pirellulales</taxon>
        <taxon>Pirellulaceae</taxon>
        <taxon>Stieleria</taxon>
    </lineage>
</organism>
<sequence>MNQLGERDVFRSADLFQYSDFGIVFGCKFRSEMEFRIRGAIELVRSERVGTLILSGGATGTSGRSEAEIMEAIALDAGVAPIRLLLEEASRTTQQNMLECAKIIRSRHDHSKPCSVALITSDWHMSRAWMMAKTHLPSGTTIFCAPQKTTCNTEVWFKTIQCACLIRSELRLVKLAMQRGYPDPRKSNHSS</sequence>
<dbReference type="EMBL" id="CP036264">
    <property type="protein sequence ID" value="QEG00175.1"/>
    <property type="molecule type" value="Genomic_DNA"/>
</dbReference>
<protein>
    <recommendedName>
        <fullName evidence="1">DUF218 domain-containing protein</fullName>
    </recommendedName>
</protein>
<dbReference type="GO" id="GO:0043164">
    <property type="term" value="P:Gram-negative-bacterium-type cell wall biogenesis"/>
    <property type="evidence" value="ECO:0007669"/>
    <property type="project" value="TreeGrafter"/>
</dbReference>
<evidence type="ECO:0000313" key="2">
    <source>
        <dbReference type="EMBL" id="QEG00175.1"/>
    </source>
</evidence>
<feature type="domain" description="DUF218" evidence="1">
    <location>
        <begin position="23"/>
        <end position="139"/>
    </location>
</feature>
<evidence type="ECO:0000313" key="3">
    <source>
        <dbReference type="Proteomes" id="UP000321353"/>
    </source>
</evidence>
<gene>
    <name evidence="2" type="ORF">Mal15_42440</name>
</gene>
<dbReference type="Proteomes" id="UP000321353">
    <property type="component" value="Chromosome"/>
</dbReference>
<dbReference type="Pfam" id="PF02698">
    <property type="entry name" value="DUF218"/>
    <property type="match status" value="1"/>
</dbReference>
<name>A0A5B9MKJ5_9BACT</name>